<comment type="caution">
    <text evidence="1">The sequence shown here is derived from an EMBL/GenBank/DDBJ whole genome shotgun (WGS) entry which is preliminary data.</text>
</comment>
<name>A0A426Y769_ENSVE</name>
<dbReference type="Proteomes" id="UP000287651">
    <property type="component" value="Unassembled WGS sequence"/>
</dbReference>
<dbReference type="EMBL" id="AMZH03014481">
    <property type="protein sequence ID" value="RRT47565.1"/>
    <property type="molecule type" value="Genomic_DNA"/>
</dbReference>
<sequence length="53" mass="6029">MEATTSSNIELLLPNRASYARNLSRVDDKLKSFQSCLKWMCVDQSDIRHAVVS</sequence>
<evidence type="ECO:0000313" key="2">
    <source>
        <dbReference type="Proteomes" id="UP000287651"/>
    </source>
</evidence>
<accession>A0A426Y769</accession>
<proteinExistence type="predicted"/>
<organism evidence="1 2">
    <name type="scientific">Ensete ventricosum</name>
    <name type="common">Abyssinian banana</name>
    <name type="synonym">Musa ensete</name>
    <dbReference type="NCBI Taxonomy" id="4639"/>
    <lineage>
        <taxon>Eukaryota</taxon>
        <taxon>Viridiplantae</taxon>
        <taxon>Streptophyta</taxon>
        <taxon>Embryophyta</taxon>
        <taxon>Tracheophyta</taxon>
        <taxon>Spermatophyta</taxon>
        <taxon>Magnoliopsida</taxon>
        <taxon>Liliopsida</taxon>
        <taxon>Zingiberales</taxon>
        <taxon>Musaceae</taxon>
        <taxon>Ensete</taxon>
    </lineage>
</organism>
<gene>
    <name evidence="1" type="ORF">B296_00050228</name>
</gene>
<dbReference type="AlphaFoldDB" id="A0A426Y769"/>
<protein>
    <submittedName>
        <fullName evidence="1">Uncharacterized protein</fullName>
    </submittedName>
</protein>
<reference evidence="1 2" key="1">
    <citation type="journal article" date="2014" name="Agronomy (Basel)">
        <title>A Draft Genome Sequence for Ensete ventricosum, the Drought-Tolerant Tree Against Hunger.</title>
        <authorList>
            <person name="Harrison J."/>
            <person name="Moore K.A."/>
            <person name="Paszkiewicz K."/>
            <person name="Jones T."/>
            <person name="Grant M."/>
            <person name="Ambacheew D."/>
            <person name="Muzemil S."/>
            <person name="Studholme D.J."/>
        </authorList>
    </citation>
    <scope>NUCLEOTIDE SEQUENCE [LARGE SCALE GENOMIC DNA]</scope>
</reference>
<evidence type="ECO:0000313" key="1">
    <source>
        <dbReference type="EMBL" id="RRT47565.1"/>
    </source>
</evidence>